<keyword evidence="4 5" id="KW-0274">FAD</keyword>
<dbReference type="InterPro" id="IPR036250">
    <property type="entry name" value="AcylCo_DH-like_C"/>
</dbReference>
<evidence type="ECO:0000256" key="6">
    <source>
        <dbReference type="SAM" id="MobiDB-lite"/>
    </source>
</evidence>
<dbReference type="Pfam" id="PF00441">
    <property type="entry name" value="Acyl-CoA_dh_1"/>
    <property type="match status" value="1"/>
</dbReference>
<dbReference type="EMBL" id="LN714498">
    <property type="protein sequence ID" value="CEL74871.1"/>
    <property type="molecule type" value="Genomic_DNA"/>
</dbReference>
<evidence type="ECO:0000259" key="7">
    <source>
        <dbReference type="Pfam" id="PF00441"/>
    </source>
</evidence>
<keyword evidence="5" id="KW-0560">Oxidoreductase</keyword>
<dbReference type="InterPro" id="IPR046373">
    <property type="entry name" value="Acyl-CoA_Oxase/DH_mid-dom_sf"/>
</dbReference>
<dbReference type="GO" id="GO:0050660">
    <property type="term" value="F:flavin adenine dinucleotide binding"/>
    <property type="evidence" value="ECO:0007669"/>
    <property type="project" value="InterPro"/>
</dbReference>
<dbReference type="InterPro" id="IPR006089">
    <property type="entry name" value="Acyl-CoA_DH_CS"/>
</dbReference>
<name>A0A0F7UXX6_TOXGV</name>
<evidence type="ECO:0000256" key="2">
    <source>
        <dbReference type="ARBA" id="ARBA00009347"/>
    </source>
</evidence>
<proteinExistence type="inferred from homology"/>
<reference evidence="10" key="1">
    <citation type="journal article" date="2015" name="PLoS ONE">
        <title>Comprehensive Evaluation of Toxoplasma gondii VEG and Neospora caninum LIV Genomes with Tachyzoite Stage Transcriptome and Proteome Defines Novel Transcript Features.</title>
        <authorList>
            <person name="Ramaprasad A."/>
            <person name="Mourier T."/>
            <person name="Naeem R."/>
            <person name="Malas T.B."/>
            <person name="Moussa E."/>
            <person name="Panigrahi A."/>
            <person name="Vermont S.J."/>
            <person name="Otto T.D."/>
            <person name="Wastling J."/>
            <person name="Pain A."/>
        </authorList>
    </citation>
    <scope>NUCLEOTIDE SEQUENCE</scope>
    <source>
        <strain evidence="10">VEG</strain>
    </source>
</reference>
<dbReference type="Gene3D" id="2.40.110.10">
    <property type="entry name" value="Butyryl-CoA Dehydrogenase, subunit A, domain 2"/>
    <property type="match status" value="1"/>
</dbReference>
<sequence length="474" mass="51830">MTWSDQELSEFAARDNTSSTMGRAGRNIRAEGRLVQLSGQVKREPVDSTLCSKNSDGKSSNDNSSDELQDGKPAADMRHGKTGGGPIYALDFMHFDSLLTPRERTLRGRVQNIVSRYVEHAVLPLYEAAAFDSELVEICKKFGPAGLQIKGYGCPGLTHTEAILMAVEMARVDASFSTFYLVHCGLAMQSIAVAGTQEQKAMWLPKMSRLECIGSFGLTEPNHGSDATGLRTSAKKVEGGWILNGQKRWIGNATFSDIVVVWARDVHSEKILGFIVEKDFPGFSATKIENKVSLRIVQNADIVLKDCFVPDSHRLQHEGFSGATAQVLESSRAVVAAECVGVLLGAYDNALKYCTERKQFGRELATFQLVQERLMRVLGMLQGVLLLVLRLGRLMDEGKPHMMAHIALAKATCSRVAREGIALCREVLGGNGIVTDFGVAKFHADIEALYTYEGTYDINMLIAGRAVTGRSAFK</sequence>
<dbReference type="InterPro" id="IPR013786">
    <property type="entry name" value="AcylCoA_DH/ox_N"/>
</dbReference>
<dbReference type="GO" id="GO:0006635">
    <property type="term" value="P:fatty acid beta-oxidation"/>
    <property type="evidence" value="ECO:0007669"/>
    <property type="project" value="InterPro"/>
</dbReference>
<feature type="domain" description="Acyl-CoA dehydrogenase/oxidase C-terminal" evidence="7">
    <location>
        <begin position="318"/>
        <end position="467"/>
    </location>
</feature>
<dbReference type="SUPFAM" id="SSF56645">
    <property type="entry name" value="Acyl-CoA dehydrogenase NM domain-like"/>
    <property type="match status" value="1"/>
</dbReference>
<dbReference type="Pfam" id="PF02771">
    <property type="entry name" value="Acyl-CoA_dh_N"/>
    <property type="match status" value="1"/>
</dbReference>
<dbReference type="InterPro" id="IPR037069">
    <property type="entry name" value="AcylCoA_DH/ox_N_sf"/>
</dbReference>
<evidence type="ECO:0000313" key="10">
    <source>
        <dbReference type="EMBL" id="CEL74871.1"/>
    </source>
</evidence>
<dbReference type="Pfam" id="PF02770">
    <property type="entry name" value="Acyl-CoA_dh_M"/>
    <property type="match status" value="1"/>
</dbReference>
<feature type="compositionally biased region" description="Low complexity" evidence="6">
    <location>
        <begin position="52"/>
        <end position="63"/>
    </location>
</feature>
<dbReference type="AlphaFoldDB" id="A0A0F7UXX6"/>
<gene>
    <name evidence="10" type="ORF">BN1205_023870</name>
</gene>
<dbReference type="InterPro" id="IPR009075">
    <property type="entry name" value="AcylCo_DH/oxidase_C"/>
</dbReference>
<dbReference type="SUPFAM" id="SSF47203">
    <property type="entry name" value="Acyl-CoA dehydrogenase C-terminal domain-like"/>
    <property type="match status" value="1"/>
</dbReference>
<evidence type="ECO:0000256" key="4">
    <source>
        <dbReference type="ARBA" id="ARBA00022827"/>
    </source>
</evidence>
<evidence type="ECO:0000256" key="3">
    <source>
        <dbReference type="ARBA" id="ARBA00022630"/>
    </source>
</evidence>
<accession>A0A0F7UXX6</accession>
<dbReference type="Gene3D" id="1.20.140.10">
    <property type="entry name" value="Butyryl-CoA Dehydrogenase, subunit A, domain 3"/>
    <property type="match status" value="1"/>
</dbReference>
<dbReference type="GO" id="GO:0003995">
    <property type="term" value="F:acyl-CoA dehydrogenase activity"/>
    <property type="evidence" value="ECO:0007669"/>
    <property type="project" value="InterPro"/>
</dbReference>
<feature type="domain" description="Acyl-CoA oxidase/dehydrogenase middle" evidence="8">
    <location>
        <begin position="215"/>
        <end position="307"/>
    </location>
</feature>
<dbReference type="InterPro" id="IPR009100">
    <property type="entry name" value="AcylCoA_DH/oxidase_NM_dom_sf"/>
</dbReference>
<dbReference type="FunFam" id="2.40.110.10:FF:000013">
    <property type="entry name" value="Acyl-coenzyme A oxidase 4 peroxisomal"/>
    <property type="match status" value="1"/>
</dbReference>
<dbReference type="InterPro" id="IPR006091">
    <property type="entry name" value="Acyl-CoA_Oxase/DH_mid-dom"/>
</dbReference>
<evidence type="ECO:0000259" key="8">
    <source>
        <dbReference type="Pfam" id="PF02770"/>
    </source>
</evidence>
<dbReference type="Gene3D" id="1.10.540.10">
    <property type="entry name" value="Acyl-CoA dehydrogenase/oxidase, N-terminal domain"/>
    <property type="match status" value="1"/>
</dbReference>
<feature type="compositionally biased region" description="Basic and acidic residues" evidence="6">
    <location>
        <begin position="69"/>
        <end position="79"/>
    </location>
</feature>
<keyword evidence="3 5" id="KW-0285">Flavoprotein</keyword>
<protein>
    <submittedName>
        <fullName evidence="10">Acyl-CoA dehydrogenase, putative</fullName>
    </submittedName>
</protein>
<dbReference type="InterPro" id="IPR045008">
    <property type="entry name" value="ACX4-like"/>
</dbReference>
<evidence type="ECO:0000256" key="5">
    <source>
        <dbReference type="RuleBase" id="RU362125"/>
    </source>
</evidence>
<feature type="region of interest" description="Disordered" evidence="6">
    <location>
        <begin position="1"/>
        <end position="80"/>
    </location>
</feature>
<organism evidence="10">
    <name type="scientific">Toxoplasma gondii (strain ATCC 50861 / VEG)</name>
    <dbReference type="NCBI Taxonomy" id="432359"/>
    <lineage>
        <taxon>Eukaryota</taxon>
        <taxon>Sar</taxon>
        <taxon>Alveolata</taxon>
        <taxon>Apicomplexa</taxon>
        <taxon>Conoidasida</taxon>
        <taxon>Coccidia</taxon>
        <taxon>Eucoccidiorida</taxon>
        <taxon>Eimeriorina</taxon>
        <taxon>Sarcocystidae</taxon>
        <taxon>Toxoplasma</taxon>
    </lineage>
</organism>
<dbReference type="PANTHER" id="PTHR43188">
    <property type="entry name" value="ACYL-COENZYME A OXIDASE"/>
    <property type="match status" value="1"/>
</dbReference>
<comment type="cofactor">
    <cofactor evidence="1 5">
        <name>FAD</name>
        <dbReference type="ChEBI" id="CHEBI:57692"/>
    </cofactor>
</comment>
<dbReference type="PROSITE" id="PS00073">
    <property type="entry name" value="ACYL_COA_DH_2"/>
    <property type="match status" value="1"/>
</dbReference>
<dbReference type="GO" id="GO:0005777">
    <property type="term" value="C:peroxisome"/>
    <property type="evidence" value="ECO:0007669"/>
    <property type="project" value="TreeGrafter"/>
</dbReference>
<feature type="domain" description="Acyl-CoA dehydrogenase/oxidase N-terminal" evidence="9">
    <location>
        <begin position="100"/>
        <end position="209"/>
    </location>
</feature>
<dbReference type="PANTHER" id="PTHR43188:SF1">
    <property type="entry name" value="ACYL-COA DEHYDROGENASE"/>
    <property type="match status" value="1"/>
</dbReference>
<comment type="similarity">
    <text evidence="2 5">Belongs to the acyl-CoA dehydrogenase family.</text>
</comment>
<evidence type="ECO:0000256" key="1">
    <source>
        <dbReference type="ARBA" id="ARBA00001974"/>
    </source>
</evidence>
<evidence type="ECO:0000259" key="9">
    <source>
        <dbReference type="Pfam" id="PF02771"/>
    </source>
</evidence>